<keyword evidence="3" id="KW-0378">Hydrolase</keyword>
<dbReference type="Proteomes" id="UP000230423">
    <property type="component" value="Unassembled WGS sequence"/>
</dbReference>
<keyword evidence="4" id="KW-1185">Reference proteome</keyword>
<name>A0A2G9U8G0_TELCI</name>
<organism evidence="3 4">
    <name type="scientific">Teladorsagia circumcincta</name>
    <name type="common">Brown stomach worm</name>
    <name type="synonym">Ostertagia circumcincta</name>
    <dbReference type="NCBI Taxonomy" id="45464"/>
    <lineage>
        <taxon>Eukaryota</taxon>
        <taxon>Metazoa</taxon>
        <taxon>Ecdysozoa</taxon>
        <taxon>Nematoda</taxon>
        <taxon>Chromadorea</taxon>
        <taxon>Rhabditida</taxon>
        <taxon>Rhabditina</taxon>
        <taxon>Rhabditomorpha</taxon>
        <taxon>Strongyloidea</taxon>
        <taxon>Trichostrongylidae</taxon>
        <taxon>Teladorsagia</taxon>
    </lineage>
</organism>
<dbReference type="SUPFAM" id="SSF53474">
    <property type="entry name" value="alpha/beta-Hydrolases"/>
    <property type="match status" value="1"/>
</dbReference>
<gene>
    <name evidence="3" type="ORF">TELCIR_11740</name>
</gene>
<dbReference type="GO" id="GO:0016787">
    <property type="term" value="F:hydrolase activity"/>
    <property type="evidence" value="ECO:0007669"/>
    <property type="project" value="UniProtKB-KW"/>
</dbReference>
<dbReference type="PANTHER" id="PTHR11005">
    <property type="entry name" value="LYSOSOMAL ACID LIPASE-RELATED"/>
    <property type="match status" value="1"/>
</dbReference>
<feature type="domain" description="Partial AB-hydrolase lipase" evidence="2">
    <location>
        <begin position="96"/>
        <end position="128"/>
    </location>
</feature>
<dbReference type="AlphaFoldDB" id="A0A2G9U8G0"/>
<dbReference type="Pfam" id="PF04083">
    <property type="entry name" value="Abhydro_lipase"/>
    <property type="match status" value="1"/>
</dbReference>
<evidence type="ECO:0000313" key="4">
    <source>
        <dbReference type="Proteomes" id="UP000230423"/>
    </source>
</evidence>
<dbReference type="InterPro" id="IPR006693">
    <property type="entry name" value="AB_hydrolase_lipase"/>
</dbReference>
<feature type="signal peptide" evidence="1">
    <location>
        <begin position="1"/>
        <end position="17"/>
    </location>
</feature>
<feature type="non-terminal residue" evidence="3">
    <location>
        <position position="278"/>
    </location>
</feature>
<feature type="chain" id="PRO_5013957046" evidence="1">
    <location>
        <begin position="18"/>
        <end position="278"/>
    </location>
</feature>
<dbReference type="InterPro" id="IPR029058">
    <property type="entry name" value="AB_hydrolase_fold"/>
</dbReference>
<dbReference type="OrthoDB" id="9974421at2759"/>
<accession>A0A2G9U8G0</accession>
<evidence type="ECO:0000313" key="3">
    <source>
        <dbReference type="EMBL" id="PIO66546.1"/>
    </source>
</evidence>
<evidence type="ECO:0000259" key="2">
    <source>
        <dbReference type="Pfam" id="PF04083"/>
    </source>
</evidence>
<sequence>MLFTLALLLFPIVNVGANECQCEIEGEKTRSCKIPIWTTLRGYRNNLEWDDELEKLARKQGSEPTFIYTPEGYKEVASIEFFEGEKINQTMVEKPEIIRRWGYPVEVHNAVTQDGYILEMHRIPYGKAGFFFADAGFDVWMGNMRGNKYSKSHAYMDPMSSDFWNFTWDSMAQYDLPAMIDKVLIVSGQEYVYYIKMFFALAPILTAAHVKGLLKKLIALAPSEFTDWTEMFGSYEFLTNDFVTEYFIPNGCKNASQREICKEFLFAIGGPGSKTTNT</sequence>
<dbReference type="Gene3D" id="3.40.50.1820">
    <property type="entry name" value="alpha/beta hydrolase"/>
    <property type="match status" value="2"/>
</dbReference>
<dbReference type="GO" id="GO:0006629">
    <property type="term" value="P:lipid metabolic process"/>
    <property type="evidence" value="ECO:0007669"/>
    <property type="project" value="InterPro"/>
</dbReference>
<reference evidence="3 4" key="1">
    <citation type="submission" date="2015-09" db="EMBL/GenBank/DDBJ databases">
        <title>Draft genome of the parasitic nematode Teladorsagia circumcincta isolate WARC Sus (inbred).</title>
        <authorList>
            <person name="Mitreva M."/>
        </authorList>
    </citation>
    <scope>NUCLEOTIDE SEQUENCE [LARGE SCALE GENOMIC DNA]</scope>
    <source>
        <strain evidence="3 4">S</strain>
    </source>
</reference>
<proteinExistence type="predicted"/>
<dbReference type="EMBL" id="KZ348195">
    <property type="protein sequence ID" value="PIO66546.1"/>
    <property type="molecule type" value="Genomic_DNA"/>
</dbReference>
<protein>
    <submittedName>
        <fullName evidence="3">Ab-hydrolase associated lipase region</fullName>
    </submittedName>
</protein>
<keyword evidence="1" id="KW-0732">Signal</keyword>
<evidence type="ECO:0000256" key="1">
    <source>
        <dbReference type="SAM" id="SignalP"/>
    </source>
</evidence>